<feature type="signal peptide" evidence="1">
    <location>
        <begin position="1"/>
        <end position="17"/>
    </location>
</feature>
<evidence type="ECO:0000313" key="3">
    <source>
        <dbReference type="EMBL" id="CAG9123315.1"/>
    </source>
</evidence>
<dbReference type="Proteomes" id="UP000582659">
    <property type="component" value="Unassembled WGS sequence"/>
</dbReference>
<accession>A0A1I7RS19</accession>
<evidence type="ECO:0000313" key="4">
    <source>
        <dbReference type="Proteomes" id="UP000095284"/>
    </source>
</evidence>
<keyword evidence="5" id="KW-1185">Reference proteome</keyword>
<sequence length="82" mass="9345">MLLRFVAVCLILNLVNSSILSCRVINGLCQGDDYCLEEMKTRFPHCYFEALKRSVTPPINQKRASSFKLLNILMKVDRIPVG</sequence>
<gene>
    <name evidence="2" type="ORF">BXYJ_LOCUS11920</name>
</gene>
<reference evidence="6" key="1">
    <citation type="submission" date="2016-11" db="UniProtKB">
        <authorList>
            <consortium name="WormBaseParasite"/>
        </authorList>
    </citation>
    <scope>IDENTIFICATION</scope>
</reference>
<dbReference type="EMBL" id="CAJFDI010000005">
    <property type="protein sequence ID" value="CAD5231824.1"/>
    <property type="molecule type" value="Genomic_DNA"/>
</dbReference>
<reference evidence="3" key="2">
    <citation type="submission" date="2020-08" db="EMBL/GenBank/DDBJ databases">
        <authorList>
            <person name="Kikuchi T."/>
        </authorList>
    </citation>
    <scope>NUCLEOTIDE SEQUENCE</scope>
    <source>
        <strain evidence="2">Ka4C1</strain>
    </source>
</reference>
<feature type="chain" id="PRO_5035399530" evidence="1">
    <location>
        <begin position="18"/>
        <end position="82"/>
    </location>
</feature>
<dbReference type="Proteomes" id="UP000095284">
    <property type="component" value="Unplaced"/>
</dbReference>
<evidence type="ECO:0000313" key="5">
    <source>
        <dbReference type="Proteomes" id="UP000659654"/>
    </source>
</evidence>
<name>A0A1I7RS19_BURXY</name>
<evidence type="ECO:0000256" key="1">
    <source>
        <dbReference type="SAM" id="SignalP"/>
    </source>
</evidence>
<evidence type="ECO:0000313" key="2">
    <source>
        <dbReference type="EMBL" id="CAD5231824.1"/>
    </source>
</evidence>
<dbReference type="AlphaFoldDB" id="A0A1I7RS19"/>
<organism evidence="4 6">
    <name type="scientific">Bursaphelenchus xylophilus</name>
    <name type="common">Pinewood nematode worm</name>
    <name type="synonym">Aphelenchoides xylophilus</name>
    <dbReference type="NCBI Taxonomy" id="6326"/>
    <lineage>
        <taxon>Eukaryota</taxon>
        <taxon>Metazoa</taxon>
        <taxon>Ecdysozoa</taxon>
        <taxon>Nematoda</taxon>
        <taxon>Chromadorea</taxon>
        <taxon>Rhabditida</taxon>
        <taxon>Tylenchina</taxon>
        <taxon>Tylenchomorpha</taxon>
        <taxon>Aphelenchoidea</taxon>
        <taxon>Aphelenchoididae</taxon>
        <taxon>Bursaphelenchus</taxon>
    </lineage>
</organism>
<dbReference type="PROSITE" id="PS51257">
    <property type="entry name" value="PROKAR_LIPOPROTEIN"/>
    <property type="match status" value="1"/>
</dbReference>
<dbReference type="EMBL" id="CAJFCV020000005">
    <property type="protein sequence ID" value="CAG9123315.1"/>
    <property type="molecule type" value="Genomic_DNA"/>
</dbReference>
<protein>
    <submittedName>
        <fullName evidence="2">(pine wood nematode) hypothetical protein</fullName>
    </submittedName>
</protein>
<dbReference type="Proteomes" id="UP000659654">
    <property type="component" value="Unassembled WGS sequence"/>
</dbReference>
<keyword evidence="1" id="KW-0732">Signal</keyword>
<dbReference type="WBParaSite" id="BXY_0352200.1">
    <property type="protein sequence ID" value="BXY_0352200.1"/>
    <property type="gene ID" value="BXY_0352200"/>
</dbReference>
<proteinExistence type="predicted"/>
<dbReference type="OrthoDB" id="10515353at2759"/>
<evidence type="ECO:0000313" key="6">
    <source>
        <dbReference type="WBParaSite" id="BXY_0352200.1"/>
    </source>
</evidence>